<keyword evidence="2" id="KW-0326">Glycosidase</keyword>
<dbReference type="Pfam" id="PF02065">
    <property type="entry name" value="Melibiase"/>
    <property type="match status" value="1"/>
</dbReference>
<keyword evidence="1" id="KW-0378">Hydrolase</keyword>
<dbReference type="InterPro" id="IPR017853">
    <property type="entry name" value="GH"/>
</dbReference>
<sequence length="589" mass="62388">MTTGAVTTAERPPAATTPLLDDVTLAVLADGRPVRPHVRQRSDGVLTLSVTAPAGAALEIRFAVPLRDAVGYWHPTCGWARTLPPDWSAPVTTSLVRGAPAGCLYASDGATLLAFAAQDPVTPARLVHGVSEAGKRFVVHLELIAPTGPYTLFLAPRAPSPATALRRLRARLTATAARPPLGLPPAGRGPAYSTWYALGQDVTADAVAHEARLAARLGCELLILDDGWQRGGRSRGYAWAGDWQTDTEKFPDLSAHVAEVRGLGMAYIAWVAPLLAGPDSPLWPDLAPLAVLPSPTAPGAHVLDPRDPRVRAHAVATCARLVGDHGLDGLKLDFLDDAMVYAADGRGDVSAAMDLLLGEIRDALTPLCRTTPLIELRQPYLGHGMAAYGNLLRATDCPADAVANRVRTVDAGLLRCGGAVHSDMLMWDPDHTPRAALRQLLAVLHATPQLSCKLGELSQPHYKALEFWLAQWARLRPLLVDGELEPGRPDELYPLVRAATAESEAIVVHAERTVPLDLAGRRTVDIVNATAADALVLDLADGGPHDVRCTAYDVTGEVAGEHSLDTAGGGPVKLAVPPSGLLSLQVRRL</sequence>
<protein>
    <submittedName>
        <fullName evidence="3">Alpha-galactosidase</fullName>
    </submittedName>
</protein>
<dbReference type="CDD" id="cd14791">
    <property type="entry name" value="GH36"/>
    <property type="match status" value="1"/>
</dbReference>
<proteinExistence type="predicted"/>
<accession>A0A5N8WG35</accession>
<evidence type="ECO:0000313" key="3">
    <source>
        <dbReference type="EMBL" id="MPY46451.1"/>
    </source>
</evidence>
<dbReference type="RefSeq" id="WP_322725522.1">
    <property type="nucleotide sequence ID" value="NZ_BAABEQ010000013.1"/>
</dbReference>
<dbReference type="InterPro" id="IPR013785">
    <property type="entry name" value="Aldolase_TIM"/>
</dbReference>
<dbReference type="Gene3D" id="3.20.20.70">
    <property type="entry name" value="Aldolase class I"/>
    <property type="match status" value="1"/>
</dbReference>
<evidence type="ECO:0000256" key="2">
    <source>
        <dbReference type="ARBA" id="ARBA00023295"/>
    </source>
</evidence>
<dbReference type="InterPro" id="IPR050985">
    <property type="entry name" value="Alpha-glycosidase_related"/>
</dbReference>
<evidence type="ECO:0000313" key="4">
    <source>
        <dbReference type="Proteomes" id="UP000326979"/>
    </source>
</evidence>
<dbReference type="PANTHER" id="PTHR43053">
    <property type="entry name" value="GLYCOSIDASE FAMILY 31"/>
    <property type="match status" value="1"/>
</dbReference>
<dbReference type="GO" id="GO:0004557">
    <property type="term" value="F:alpha-galactosidase activity"/>
    <property type="evidence" value="ECO:0007669"/>
    <property type="project" value="InterPro"/>
</dbReference>
<dbReference type="AlphaFoldDB" id="A0A5N8WG35"/>
<gene>
    <name evidence="3" type="ORF">FNH04_43080</name>
</gene>
<organism evidence="3 4">
    <name type="scientific">Streptomyces phyllanthi</name>
    <dbReference type="NCBI Taxonomy" id="1803180"/>
    <lineage>
        <taxon>Bacteria</taxon>
        <taxon>Bacillati</taxon>
        <taxon>Actinomycetota</taxon>
        <taxon>Actinomycetes</taxon>
        <taxon>Kitasatosporales</taxon>
        <taxon>Streptomycetaceae</taxon>
        <taxon>Streptomyces</taxon>
    </lineage>
</organism>
<comment type="caution">
    <text evidence="3">The sequence shown here is derived from an EMBL/GenBank/DDBJ whole genome shotgun (WGS) entry which is preliminary data.</text>
</comment>
<name>A0A5N8WG35_9ACTN</name>
<dbReference type="SUPFAM" id="SSF51445">
    <property type="entry name" value="(Trans)glycosidases"/>
    <property type="match status" value="1"/>
</dbReference>
<dbReference type="Proteomes" id="UP000326979">
    <property type="component" value="Unassembled WGS sequence"/>
</dbReference>
<dbReference type="PANTHER" id="PTHR43053:SF3">
    <property type="entry name" value="ALPHA-GALACTOSIDASE C-RELATED"/>
    <property type="match status" value="1"/>
</dbReference>
<reference evidence="3 4" key="1">
    <citation type="submission" date="2019-07" db="EMBL/GenBank/DDBJ databases">
        <title>New species of Amycolatopsis and Streptomyces.</title>
        <authorList>
            <person name="Duangmal K."/>
            <person name="Teo W.F.A."/>
            <person name="Lipun K."/>
        </authorList>
    </citation>
    <scope>NUCLEOTIDE SEQUENCE [LARGE SCALE GENOMIC DNA]</scope>
    <source>
        <strain evidence="3 4">TISTR 2346</strain>
    </source>
</reference>
<keyword evidence="4" id="KW-1185">Reference proteome</keyword>
<dbReference type="EMBL" id="VJZE01000667">
    <property type="protein sequence ID" value="MPY46451.1"/>
    <property type="molecule type" value="Genomic_DNA"/>
</dbReference>
<dbReference type="GO" id="GO:0016052">
    <property type="term" value="P:carbohydrate catabolic process"/>
    <property type="evidence" value="ECO:0007669"/>
    <property type="project" value="InterPro"/>
</dbReference>
<evidence type="ECO:0000256" key="1">
    <source>
        <dbReference type="ARBA" id="ARBA00022801"/>
    </source>
</evidence>
<dbReference type="InterPro" id="IPR002252">
    <property type="entry name" value="Glyco_hydro_36"/>
</dbReference>